<evidence type="ECO:0000259" key="6">
    <source>
        <dbReference type="PROSITE" id="PS50280"/>
    </source>
</evidence>
<dbReference type="SUPFAM" id="SSF82199">
    <property type="entry name" value="SET domain"/>
    <property type="match status" value="1"/>
</dbReference>
<evidence type="ECO:0000313" key="8">
    <source>
        <dbReference type="EMBL" id="KAE8148046.1"/>
    </source>
</evidence>
<dbReference type="OrthoDB" id="5945798at2759"/>
<keyword evidence="9" id="KW-1185">Reference proteome</keyword>
<dbReference type="Gene3D" id="1.10.220.160">
    <property type="match status" value="1"/>
</dbReference>
<dbReference type="PANTHER" id="PTHR12197:SF251">
    <property type="entry name" value="EG:BACR7C10.4 PROTEIN"/>
    <property type="match status" value="1"/>
</dbReference>
<dbReference type="AlphaFoldDB" id="A0A5N6TNV5"/>
<feature type="region of interest" description="Disordered" evidence="5">
    <location>
        <begin position="1"/>
        <end position="22"/>
    </location>
</feature>
<dbReference type="SMART" id="SM00317">
    <property type="entry name" value="SET"/>
    <property type="match status" value="1"/>
</dbReference>
<dbReference type="InterPro" id="IPR002893">
    <property type="entry name" value="Znf_MYND"/>
</dbReference>
<dbReference type="PROSITE" id="PS50280">
    <property type="entry name" value="SET"/>
    <property type="match status" value="1"/>
</dbReference>
<dbReference type="EMBL" id="ML742178">
    <property type="protein sequence ID" value="KAE8148046.1"/>
    <property type="molecule type" value="Genomic_DNA"/>
</dbReference>
<dbReference type="Gene3D" id="2.170.270.10">
    <property type="entry name" value="SET domain"/>
    <property type="match status" value="1"/>
</dbReference>
<protein>
    <submittedName>
        <fullName evidence="8">SET and MYND domain protein</fullName>
    </submittedName>
</protein>
<dbReference type="InterPro" id="IPR046341">
    <property type="entry name" value="SET_dom_sf"/>
</dbReference>
<evidence type="ECO:0000256" key="4">
    <source>
        <dbReference type="PROSITE-ProRule" id="PRU00134"/>
    </source>
</evidence>
<dbReference type="Proteomes" id="UP000325780">
    <property type="component" value="Unassembled WGS sequence"/>
</dbReference>
<feature type="domain" description="MYND-type" evidence="7">
    <location>
        <begin position="59"/>
        <end position="103"/>
    </location>
</feature>
<keyword evidence="1" id="KW-0479">Metal-binding</keyword>
<gene>
    <name evidence="8" type="ORF">BDV25DRAFT_159114</name>
</gene>
<accession>A0A5N6TNV5</accession>
<dbReference type="PROSITE" id="PS50865">
    <property type="entry name" value="ZF_MYND_2"/>
    <property type="match status" value="1"/>
</dbReference>
<reference evidence="8 9" key="1">
    <citation type="submission" date="2019-04" db="EMBL/GenBank/DDBJ databases">
        <title>Friends and foes A comparative genomics study of 23 Aspergillus species from section Flavi.</title>
        <authorList>
            <consortium name="DOE Joint Genome Institute"/>
            <person name="Kjaerbolling I."/>
            <person name="Vesth T."/>
            <person name="Frisvad J.C."/>
            <person name="Nybo J.L."/>
            <person name="Theobald S."/>
            <person name="Kildgaard S."/>
            <person name="Isbrandt T."/>
            <person name="Kuo A."/>
            <person name="Sato A."/>
            <person name="Lyhne E.K."/>
            <person name="Kogle M.E."/>
            <person name="Wiebenga A."/>
            <person name="Kun R.S."/>
            <person name="Lubbers R.J."/>
            <person name="Makela M.R."/>
            <person name="Barry K."/>
            <person name="Chovatia M."/>
            <person name="Clum A."/>
            <person name="Daum C."/>
            <person name="Haridas S."/>
            <person name="He G."/>
            <person name="LaButti K."/>
            <person name="Lipzen A."/>
            <person name="Mondo S."/>
            <person name="Riley R."/>
            <person name="Salamov A."/>
            <person name="Simmons B.A."/>
            <person name="Magnuson J.K."/>
            <person name="Henrissat B."/>
            <person name="Mortensen U.H."/>
            <person name="Larsen T.O."/>
            <person name="Devries R.P."/>
            <person name="Grigoriev I.V."/>
            <person name="Machida M."/>
            <person name="Baker S.E."/>
            <person name="Andersen M.R."/>
        </authorList>
    </citation>
    <scope>NUCLEOTIDE SEQUENCE [LARGE SCALE GENOMIC DNA]</scope>
    <source>
        <strain evidence="8 9">IBT 18842</strain>
    </source>
</reference>
<feature type="domain" description="SET" evidence="6">
    <location>
        <begin position="8"/>
        <end position="251"/>
    </location>
</feature>
<dbReference type="PANTHER" id="PTHR12197">
    <property type="entry name" value="HISTONE-LYSINE N-METHYLTRANSFERASE SMYD"/>
    <property type="match status" value="1"/>
</dbReference>
<dbReference type="Gene3D" id="6.10.140.2220">
    <property type="match status" value="1"/>
</dbReference>
<proteinExistence type="predicted"/>
<sequence length="499" mass="55309">MSVDITPLSVRTKTTPGPAPGGLGRGLFATSTIQSGEDILTVSTPFVAVLDTQRLGDTCSGCLGRSSLEPQDNLRACTACQVVKYCDKTCQAKDWKFAHQLECRIFQKLKPNILPNNARAMLRMVLRSKRGKYDGEELELFSQLDTHIKEIREENPDQWERISLSSKAVKAYSATPMSEEAIAAYGARLDMNAFNLVDAFYDRIGLYVHPYAAIINHDCNPNAVTGFDGDTLYIKALRAIQKDEQICITYIDVTESVQVRRTQLRDRYFFDCGCSKCKADLAQPPYSFLPNPSAQAPMTPDITEAMAHGILEQCAGGEPDEAAAAAPRLETTMRALHDATWPITHQPLLTLRDELINSLICGGRYNAGFIHAAIRYRRVDPIVYPSATHPVRQLHAWVLVRLATFLLGDIKPEKDCPVALETLELDLSLLIWSILSKIMSELDVACVVPGFASMVRERFESATEQFSGAGLDPERMGDEIEREWGKLEKAMSIVVDGGC</sequence>
<keyword evidence="2 4" id="KW-0863">Zinc-finger</keyword>
<dbReference type="GO" id="GO:0008270">
    <property type="term" value="F:zinc ion binding"/>
    <property type="evidence" value="ECO:0007669"/>
    <property type="project" value="UniProtKB-KW"/>
</dbReference>
<dbReference type="Pfam" id="PF00856">
    <property type="entry name" value="SET"/>
    <property type="match status" value="1"/>
</dbReference>
<name>A0A5N6TNV5_ASPAV</name>
<dbReference type="PROSITE" id="PS01360">
    <property type="entry name" value="ZF_MYND_1"/>
    <property type="match status" value="1"/>
</dbReference>
<keyword evidence="3" id="KW-0862">Zinc</keyword>
<evidence type="ECO:0000259" key="7">
    <source>
        <dbReference type="PROSITE" id="PS50865"/>
    </source>
</evidence>
<evidence type="ECO:0000313" key="9">
    <source>
        <dbReference type="Proteomes" id="UP000325780"/>
    </source>
</evidence>
<evidence type="ECO:0000256" key="5">
    <source>
        <dbReference type="SAM" id="MobiDB-lite"/>
    </source>
</evidence>
<evidence type="ECO:0000256" key="2">
    <source>
        <dbReference type="ARBA" id="ARBA00022771"/>
    </source>
</evidence>
<dbReference type="GO" id="GO:0005634">
    <property type="term" value="C:nucleus"/>
    <property type="evidence" value="ECO:0007669"/>
    <property type="project" value="TreeGrafter"/>
</dbReference>
<organism evidence="8 9">
    <name type="scientific">Aspergillus avenaceus</name>
    <dbReference type="NCBI Taxonomy" id="36643"/>
    <lineage>
        <taxon>Eukaryota</taxon>
        <taxon>Fungi</taxon>
        <taxon>Dikarya</taxon>
        <taxon>Ascomycota</taxon>
        <taxon>Pezizomycotina</taxon>
        <taxon>Eurotiomycetes</taxon>
        <taxon>Eurotiomycetidae</taxon>
        <taxon>Eurotiales</taxon>
        <taxon>Aspergillaceae</taxon>
        <taxon>Aspergillus</taxon>
        <taxon>Aspergillus subgen. Circumdati</taxon>
    </lineage>
</organism>
<evidence type="ECO:0000256" key="3">
    <source>
        <dbReference type="ARBA" id="ARBA00022833"/>
    </source>
</evidence>
<evidence type="ECO:0000256" key="1">
    <source>
        <dbReference type="ARBA" id="ARBA00022723"/>
    </source>
</evidence>
<dbReference type="InterPro" id="IPR001214">
    <property type="entry name" value="SET_dom"/>
</dbReference>
<dbReference type="Pfam" id="PF01753">
    <property type="entry name" value="zf-MYND"/>
    <property type="match status" value="1"/>
</dbReference>
<dbReference type="InterPro" id="IPR050869">
    <property type="entry name" value="H3K4_H4K5_MeTrfase"/>
</dbReference>